<dbReference type="Proteomes" id="UP000193685">
    <property type="component" value="Unassembled WGS sequence"/>
</dbReference>
<keyword evidence="5 6" id="KW-0472">Membrane</keyword>
<dbReference type="InterPro" id="IPR011701">
    <property type="entry name" value="MFS"/>
</dbReference>
<dbReference type="GO" id="GO:0140115">
    <property type="term" value="P:export across plasma membrane"/>
    <property type="evidence" value="ECO:0007669"/>
    <property type="project" value="UniProtKB-ARBA"/>
</dbReference>
<feature type="transmembrane region" description="Helical" evidence="6">
    <location>
        <begin position="474"/>
        <end position="494"/>
    </location>
</feature>
<dbReference type="RefSeq" id="XP_040727006.1">
    <property type="nucleotide sequence ID" value="XM_040868757.1"/>
</dbReference>
<evidence type="ECO:0000256" key="3">
    <source>
        <dbReference type="ARBA" id="ARBA00022692"/>
    </source>
</evidence>
<feature type="transmembrane region" description="Helical" evidence="6">
    <location>
        <begin position="135"/>
        <end position="154"/>
    </location>
</feature>
<feature type="transmembrane region" description="Helical" evidence="6">
    <location>
        <begin position="194"/>
        <end position="212"/>
    </location>
</feature>
<dbReference type="InterPro" id="IPR020846">
    <property type="entry name" value="MFS_dom"/>
</dbReference>
<evidence type="ECO:0000256" key="6">
    <source>
        <dbReference type="SAM" id="Phobius"/>
    </source>
</evidence>
<dbReference type="GeneID" id="63785356"/>
<dbReference type="GO" id="GO:0005886">
    <property type="term" value="C:plasma membrane"/>
    <property type="evidence" value="ECO:0007669"/>
    <property type="project" value="TreeGrafter"/>
</dbReference>
<comment type="caution">
    <text evidence="8">The sequence shown here is derived from an EMBL/GenBank/DDBJ whole genome shotgun (WGS) entry which is preliminary data.</text>
</comment>
<keyword evidence="4 6" id="KW-1133">Transmembrane helix</keyword>
<dbReference type="PROSITE" id="PS50850">
    <property type="entry name" value="MFS"/>
    <property type="match status" value="1"/>
</dbReference>
<dbReference type="AlphaFoldDB" id="A0A1Y2FQC5"/>
<comment type="subcellular location">
    <subcellularLocation>
        <location evidence="1">Membrane</location>
        <topology evidence="1">Multi-pass membrane protein</topology>
    </subcellularLocation>
</comment>
<keyword evidence="2" id="KW-0813">Transport</keyword>
<feature type="transmembrane region" description="Helical" evidence="6">
    <location>
        <begin position="438"/>
        <end position="462"/>
    </location>
</feature>
<evidence type="ECO:0000256" key="2">
    <source>
        <dbReference type="ARBA" id="ARBA00022448"/>
    </source>
</evidence>
<keyword evidence="3 6" id="KW-0812">Transmembrane</keyword>
<dbReference type="Pfam" id="PF07690">
    <property type="entry name" value="MFS_1"/>
    <property type="match status" value="1"/>
</dbReference>
<evidence type="ECO:0000259" key="7">
    <source>
        <dbReference type="PROSITE" id="PS50850"/>
    </source>
</evidence>
<feature type="transmembrane region" description="Helical" evidence="6">
    <location>
        <begin position="300"/>
        <end position="319"/>
    </location>
</feature>
<feature type="transmembrane region" description="Helical" evidence="6">
    <location>
        <begin position="410"/>
        <end position="431"/>
    </location>
</feature>
<evidence type="ECO:0000256" key="5">
    <source>
        <dbReference type="ARBA" id="ARBA00023136"/>
    </source>
</evidence>
<dbReference type="PANTHER" id="PTHR23502">
    <property type="entry name" value="MAJOR FACILITATOR SUPERFAMILY"/>
    <property type="match status" value="1"/>
</dbReference>
<organism evidence="8 9">
    <name type="scientific">Protomyces lactucae-debilis</name>
    <dbReference type="NCBI Taxonomy" id="2754530"/>
    <lineage>
        <taxon>Eukaryota</taxon>
        <taxon>Fungi</taxon>
        <taxon>Dikarya</taxon>
        <taxon>Ascomycota</taxon>
        <taxon>Taphrinomycotina</taxon>
        <taxon>Taphrinomycetes</taxon>
        <taxon>Taphrinales</taxon>
        <taxon>Protomycetaceae</taxon>
        <taxon>Protomyces</taxon>
    </lineage>
</organism>
<dbReference type="SUPFAM" id="SSF103473">
    <property type="entry name" value="MFS general substrate transporter"/>
    <property type="match status" value="1"/>
</dbReference>
<dbReference type="GO" id="GO:0022857">
    <property type="term" value="F:transmembrane transporter activity"/>
    <property type="evidence" value="ECO:0007669"/>
    <property type="project" value="InterPro"/>
</dbReference>
<proteinExistence type="predicted"/>
<reference evidence="8 9" key="1">
    <citation type="submission" date="2016-07" db="EMBL/GenBank/DDBJ databases">
        <title>Pervasive Adenine N6-methylation of Active Genes in Fungi.</title>
        <authorList>
            <consortium name="DOE Joint Genome Institute"/>
            <person name="Mondo S.J."/>
            <person name="Dannebaum R.O."/>
            <person name="Kuo R.C."/>
            <person name="Labutti K."/>
            <person name="Haridas S."/>
            <person name="Kuo A."/>
            <person name="Salamov A."/>
            <person name="Ahrendt S.R."/>
            <person name="Lipzen A."/>
            <person name="Sullivan W."/>
            <person name="Andreopoulos W.B."/>
            <person name="Clum A."/>
            <person name="Lindquist E."/>
            <person name="Daum C."/>
            <person name="Ramamoorthy G.K."/>
            <person name="Gryganskyi A."/>
            <person name="Culley D."/>
            <person name="Magnuson J.K."/>
            <person name="James T.Y."/>
            <person name="O'Malley M.A."/>
            <person name="Stajich J.E."/>
            <person name="Spatafora J.W."/>
            <person name="Visel A."/>
            <person name="Grigoriev I.V."/>
        </authorList>
    </citation>
    <scope>NUCLEOTIDE SEQUENCE [LARGE SCALE GENOMIC DNA]</scope>
    <source>
        <strain evidence="8 9">12-1054</strain>
    </source>
</reference>
<dbReference type="GO" id="GO:0042908">
    <property type="term" value="P:xenobiotic transport"/>
    <property type="evidence" value="ECO:0007669"/>
    <property type="project" value="UniProtKB-ARBA"/>
</dbReference>
<evidence type="ECO:0000256" key="4">
    <source>
        <dbReference type="ARBA" id="ARBA00022989"/>
    </source>
</evidence>
<sequence length="508" mass="55181">MRQTLRSLKRPDKQHAVRTDGLATMESSTPGSLDKVAAHTGDPVEALALAILDHPAHPMHWSTFKKWIIIVIYCLLQLFIAMTSTSYVSVVYLIQERFGTSLQVTTLGQSLFIVGNAVGPLFLGPLSDIAGRKWVYVGSILLFSILNIGLALALNFPMMAIFMFLIGAAGSTALCNVAGSIADLYGDANNSGQAMALFVFTSGAGPSLGSPVGEWVALNPRMGLNWLFWLNVIIGGAFALGMIFVPETLPRVVIERADRKQNHALSKSTSAVLQIRNVSVVSEIRFVATTALRIFFTEPIVASFGIYNGFAYGLLFLYLTGVFPVFTENNGLSYIDASLTYLNFAVGAAVMFCIVPIQTWLYKRDKQRNGGTGRPEARLLLNLVTIWLFPGALFWFAFTSSGNVNYWSPIVAGAVAGTSNTMLYLSILTYLSDAYPSVIASAIAALLLPSFLIAAGLAHVGLVMFENLGTRTAFIILAGVSCGLVILTYTIYFFGPWLRRRSKLARVF</sequence>
<keyword evidence="9" id="KW-1185">Reference proteome</keyword>
<dbReference type="PANTHER" id="PTHR23502:SF36">
    <property type="entry name" value="MEMBRANE TRANSPORTER"/>
    <property type="match status" value="1"/>
</dbReference>
<feature type="transmembrane region" description="Helical" evidence="6">
    <location>
        <begin position="224"/>
        <end position="245"/>
    </location>
</feature>
<feature type="domain" description="Major facilitator superfamily (MFS) profile" evidence="7">
    <location>
        <begin position="69"/>
        <end position="496"/>
    </location>
</feature>
<accession>A0A1Y2FQC5</accession>
<name>A0A1Y2FQC5_PROLT</name>
<evidence type="ECO:0000313" key="8">
    <source>
        <dbReference type="EMBL" id="ORY85524.1"/>
    </source>
</evidence>
<feature type="transmembrane region" description="Helical" evidence="6">
    <location>
        <begin position="106"/>
        <end position="123"/>
    </location>
</feature>
<dbReference type="InterPro" id="IPR036259">
    <property type="entry name" value="MFS_trans_sf"/>
</dbReference>
<protein>
    <submittedName>
        <fullName evidence="8">MFS multidrug transporter-like protein</fullName>
    </submittedName>
</protein>
<dbReference type="InterPro" id="IPR005829">
    <property type="entry name" value="Sugar_transporter_CS"/>
</dbReference>
<feature type="transmembrane region" description="Helical" evidence="6">
    <location>
        <begin position="67"/>
        <end position="94"/>
    </location>
</feature>
<gene>
    <name evidence="8" type="ORF">BCR37DRAFT_377202</name>
</gene>
<evidence type="ECO:0000313" key="9">
    <source>
        <dbReference type="Proteomes" id="UP000193685"/>
    </source>
</evidence>
<dbReference type="STRING" id="56484.A0A1Y2FQC5"/>
<dbReference type="EMBL" id="MCFI01000004">
    <property type="protein sequence ID" value="ORY85524.1"/>
    <property type="molecule type" value="Genomic_DNA"/>
</dbReference>
<dbReference type="CDD" id="cd17323">
    <property type="entry name" value="MFS_Tpo1_MDR_like"/>
    <property type="match status" value="1"/>
</dbReference>
<evidence type="ECO:0000256" key="1">
    <source>
        <dbReference type="ARBA" id="ARBA00004141"/>
    </source>
</evidence>
<feature type="transmembrane region" description="Helical" evidence="6">
    <location>
        <begin position="160"/>
        <end position="182"/>
    </location>
</feature>
<feature type="transmembrane region" description="Helical" evidence="6">
    <location>
        <begin position="339"/>
        <end position="358"/>
    </location>
</feature>
<dbReference type="OMA" id="WFAFTSS"/>
<dbReference type="OrthoDB" id="3936150at2759"/>
<dbReference type="PROSITE" id="PS00216">
    <property type="entry name" value="SUGAR_TRANSPORT_1"/>
    <property type="match status" value="1"/>
</dbReference>
<feature type="transmembrane region" description="Helical" evidence="6">
    <location>
        <begin position="379"/>
        <end position="398"/>
    </location>
</feature>
<dbReference type="Gene3D" id="1.20.1250.20">
    <property type="entry name" value="MFS general substrate transporter like domains"/>
    <property type="match status" value="1"/>
</dbReference>